<name>A0A6N6JDD5_9RHOB</name>
<proteinExistence type="predicted"/>
<sequence>MCLRDPEFARSAGVSLPEFEKAKVLASTDMILVYRVEREEDARDLIGFKHINGPQSWDAYAKAKFATKWLDDEKQLSADGKESLSLNDIANRMGDKHATIFRMVTAYYVLDQAETEEVFSVDDRAKKAFSFSHLYTGLSYVEFTDYLGMPRPQRAEDPSTNPVPHSHIDNLKNLLHWLYGSQKEELQPLIKSQNPDLGLLREVLKSKAATRELEERVSLADALVTATPKDVRFSRHILAANNELLKALNTLDGFDPESQSELEEIVESAAKRAISIRSSVRAAIEDINGVVE</sequence>
<evidence type="ECO:0000313" key="1">
    <source>
        <dbReference type="EMBL" id="GFE64363.1"/>
    </source>
</evidence>
<accession>A0A6N6JDD5</accession>
<evidence type="ECO:0000313" key="2">
    <source>
        <dbReference type="Proteomes" id="UP000436822"/>
    </source>
</evidence>
<protein>
    <submittedName>
        <fullName evidence="1">Uncharacterized protein</fullName>
    </submittedName>
</protein>
<reference evidence="1 2" key="1">
    <citation type="submission" date="2019-12" db="EMBL/GenBank/DDBJ databases">
        <title>Litoreibacter badius sp. nov., a novel bacteriochlorophyll a-containing bacterium in the genus Litoreibacter.</title>
        <authorList>
            <person name="Kanamuro M."/>
            <person name="Takabe Y."/>
            <person name="Mori K."/>
            <person name="Takaichi S."/>
            <person name="Hanada S."/>
        </authorList>
    </citation>
    <scope>NUCLEOTIDE SEQUENCE [LARGE SCALE GENOMIC DNA]</scope>
    <source>
        <strain evidence="1 2">K6</strain>
    </source>
</reference>
<gene>
    <name evidence="1" type="ORF">KIN_14370</name>
</gene>
<keyword evidence="2" id="KW-1185">Reference proteome</keyword>
<dbReference type="EMBL" id="BLJE01000002">
    <property type="protein sequence ID" value="GFE64363.1"/>
    <property type="molecule type" value="Genomic_DNA"/>
</dbReference>
<comment type="caution">
    <text evidence="1">The sequence shown here is derived from an EMBL/GenBank/DDBJ whole genome shotgun (WGS) entry which is preliminary data.</text>
</comment>
<organism evidence="1 2">
    <name type="scientific">Litoreibacter roseus</name>
    <dbReference type="NCBI Taxonomy" id="2601869"/>
    <lineage>
        <taxon>Bacteria</taxon>
        <taxon>Pseudomonadati</taxon>
        <taxon>Pseudomonadota</taxon>
        <taxon>Alphaproteobacteria</taxon>
        <taxon>Rhodobacterales</taxon>
        <taxon>Roseobacteraceae</taxon>
        <taxon>Litoreibacter</taxon>
    </lineage>
</organism>
<dbReference type="AlphaFoldDB" id="A0A6N6JDD5"/>
<dbReference type="Proteomes" id="UP000436822">
    <property type="component" value="Unassembled WGS sequence"/>
</dbReference>